<dbReference type="GO" id="GO:0003697">
    <property type="term" value="F:single-stranded DNA binding"/>
    <property type="evidence" value="ECO:0007669"/>
    <property type="project" value="InterPro"/>
</dbReference>
<name>A0A7J7HH24_CAMSI</name>
<evidence type="ECO:0000313" key="3">
    <source>
        <dbReference type="EMBL" id="KAF5952133.1"/>
    </source>
</evidence>
<dbReference type="InterPro" id="IPR012340">
    <property type="entry name" value="NA-bd_OB-fold"/>
</dbReference>
<evidence type="ECO:0000256" key="2">
    <source>
        <dbReference type="SAM" id="Phobius"/>
    </source>
</evidence>
<keyword evidence="4" id="KW-1185">Reference proteome</keyword>
<dbReference type="PANTHER" id="PTHR10302">
    <property type="entry name" value="SINGLE-STRANDED DNA-BINDING PROTEIN"/>
    <property type="match status" value="1"/>
</dbReference>
<comment type="caution">
    <text evidence="3">The sequence shown here is derived from an EMBL/GenBank/DDBJ whole genome shotgun (WGS) entry which is preliminary data.</text>
</comment>
<keyword evidence="2" id="KW-1133">Transmembrane helix</keyword>
<dbReference type="AlphaFoldDB" id="A0A7J7HH24"/>
<dbReference type="SUPFAM" id="SSF50249">
    <property type="entry name" value="Nucleic acid-binding proteins"/>
    <property type="match status" value="1"/>
</dbReference>
<dbReference type="Gene3D" id="2.40.50.140">
    <property type="entry name" value="Nucleic acid-binding proteins"/>
    <property type="match status" value="1"/>
</dbReference>
<dbReference type="GO" id="GO:0042645">
    <property type="term" value="C:mitochondrial nucleoid"/>
    <property type="evidence" value="ECO:0007669"/>
    <property type="project" value="TreeGrafter"/>
</dbReference>
<dbReference type="InterPro" id="IPR011344">
    <property type="entry name" value="ssDNA-bd"/>
</dbReference>
<organism evidence="3 4">
    <name type="scientific">Camellia sinensis</name>
    <name type="common">Tea plant</name>
    <name type="synonym">Thea sinensis</name>
    <dbReference type="NCBI Taxonomy" id="4442"/>
    <lineage>
        <taxon>Eukaryota</taxon>
        <taxon>Viridiplantae</taxon>
        <taxon>Streptophyta</taxon>
        <taxon>Embryophyta</taxon>
        <taxon>Tracheophyta</taxon>
        <taxon>Spermatophyta</taxon>
        <taxon>Magnoliopsida</taxon>
        <taxon>eudicotyledons</taxon>
        <taxon>Gunneridae</taxon>
        <taxon>Pentapetalae</taxon>
        <taxon>asterids</taxon>
        <taxon>Ericales</taxon>
        <taxon>Theaceae</taxon>
        <taxon>Camellia</taxon>
    </lineage>
</organism>
<feature type="transmembrane region" description="Helical" evidence="2">
    <location>
        <begin position="118"/>
        <end position="136"/>
    </location>
</feature>
<keyword evidence="2" id="KW-0472">Membrane</keyword>
<keyword evidence="2" id="KW-0812">Transmembrane</keyword>
<dbReference type="InterPro" id="IPR000424">
    <property type="entry name" value="Primosome_PriB/ssb"/>
</dbReference>
<accession>A0A7J7HH24</accession>
<reference evidence="4" key="1">
    <citation type="journal article" date="2020" name="Nat. Commun.">
        <title>Genome assembly of wild tea tree DASZ reveals pedigree and selection history of tea varieties.</title>
        <authorList>
            <person name="Zhang W."/>
            <person name="Zhang Y."/>
            <person name="Qiu H."/>
            <person name="Guo Y."/>
            <person name="Wan H."/>
            <person name="Zhang X."/>
            <person name="Scossa F."/>
            <person name="Alseekh S."/>
            <person name="Zhang Q."/>
            <person name="Wang P."/>
            <person name="Xu L."/>
            <person name="Schmidt M.H."/>
            <person name="Jia X."/>
            <person name="Li D."/>
            <person name="Zhu A."/>
            <person name="Guo F."/>
            <person name="Chen W."/>
            <person name="Ni D."/>
            <person name="Usadel B."/>
            <person name="Fernie A.R."/>
            <person name="Wen W."/>
        </authorList>
    </citation>
    <scope>NUCLEOTIDE SEQUENCE [LARGE SCALE GENOMIC DNA]</scope>
    <source>
        <strain evidence="4">cv. G240</strain>
    </source>
</reference>
<reference evidence="3 4" key="2">
    <citation type="submission" date="2020-07" db="EMBL/GenBank/DDBJ databases">
        <title>Genome assembly of wild tea tree DASZ reveals pedigree and selection history of tea varieties.</title>
        <authorList>
            <person name="Zhang W."/>
        </authorList>
    </citation>
    <scope>NUCLEOTIDE SEQUENCE [LARGE SCALE GENOMIC DNA]</scope>
    <source>
        <strain evidence="4">cv. G240</strain>
        <tissue evidence="3">Leaf</tissue>
    </source>
</reference>
<keyword evidence="1" id="KW-0238">DNA-binding</keyword>
<dbReference type="Pfam" id="PF00436">
    <property type="entry name" value="SSB"/>
    <property type="match status" value="1"/>
</dbReference>
<proteinExistence type="predicted"/>
<protein>
    <submittedName>
        <fullName evidence="3">Uncharacterized protein</fullName>
    </submittedName>
</protein>
<dbReference type="EMBL" id="JACBKZ010000004">
    <property type="protein sequence ID" value="KAF5952133.1"/>
    <property type="molecule type" value="Genomic_DNA"/>
</dbReference>
<dbReference type="PANTHER" id="PTHR10302:SF13">
    <property type="entry name" value="SINGLE-STRANDED DNA-BINDING PROTEIN, MITOCHONDRIAL"/>
    <property type="match status" value="1"/>
</dbReference>
<evidence type="ECO:0000256" key="1">
    <source>
        <dbReference type="ARBA" id="ARBA00023125"/>
    </source>
</evidence>
<dbReference type="Proteomes" id="UP000593564">
    <property type="component" value="Unassembled WGS sequence"/>
</dbReference>
<sequence length="151" mass="18000">MWKSWASSCAEDLEKWPNYNQWPSLQLRIVIAKDLPKPAQWHQIALHNEPLGAYAIQQLVKSSSVYVEGEIETRVYNDSINGEVKNVSEICVRCDRYVNKHCIICTYSSCYVMEYKRSFFFFSFQWYYLMSFLLLCNTKRKQLIRYVTTHK</sequence>
<dbReference type="GO" id="GO:0006264">
    <property type="term" value="P:mitochondrial DNA replication"/>
    <property type="evidence" value="ECO:0007669"/>
    <property type="project" value="TreeGrafter"/>
</dbReference>
<evidence type="ECO:0000313" key="4">
    <source>
        <dbReference type="Proteomes" id="UP000593564"/>
    </source>
</evidence>
<gene>
    <name evidence="3" type="ORF">HYC85_010077</name>
</gene>